<sequence length="433" mass="46343">MTSAISCFGNEFIGRSSCITTEILSTLEPEPTQTMFDPKPDGSKTTNALETQTSSADAGIVRPSSEASTVAATPSRTTGIIATQTATPGGTAVESTSPLPSVSSGGGSQGVSKGAVAGIAISTAIIGAAVALLAAFFFFKRRRHPSRHPYGDSTPDFDSHMNAKNAPYVQVSQTPVPPPVLAAVSPAHRDLNLANLSNSSDFLAQVLPSAADEQTVKNKVAALFNQFQRHVDSYYRDVNATMTPSMESDLARFGTNLIEILENSSMPTVAIKHALAGYILSIVSSEAEDQATLFPAEITGLKANERSTDMSDQAAYIMYKRLAVHLHAPNPASHQSCQSDIREAAEHFALTFFPWANPAYHEKEKDEELVRIISEALDVSIWLYGQPYLYEFVWEGVGRRGTVVAPGLARLTDGSGRILERPQILLEPTVAAS</sequence>
<dbReference type="OrthoDB" id="5421765at2759"/>
<keyword evidence="2" id="KW-0472">Membrane</keyword>
<feature type="region of interest" description="Disordered" evidence="1">
    <location>
        <begin position="87"/>
        <end position="107"/>
    </location>
</feature>
<feature type="transmembrane region" description="Helical" evidence="2">
    <location>
        <begin position="115"/>
        <end position="139"/>
    </location>
</feature>
<keyword evidence="2" id="KW-1133">Transmembrane helix</keyword>
<keyword evidence="2" id="KW-0812">Transmembrane</keyword>
<feature type="region of interest" description="Disordered" evidence="1">
    <location>
        <begin position="30"/>
        <end position="54"/>
    </location>
</feature>
<proteinExistence type="predicted"/>
<protein>
    <submittedName>
        <fullName evidence="3">Uncharacterized protein</fullName>
    </submittedName>
</protein>
<feature type="compositionally biased region" description="Polar residues" evidence="1">
    <location>
        <begin position="87"/>
        <end position="100"/>
    </location>
</feature>
<evidence type="ECO:0000256" key="2">
    <source>
        <dbReference type="SAM" id="Phobius"/>
    </source>
</evidence>
<dbReference type="EMBL" id="MU005572">
    <property type="protein sequence ID" value="KAF2689580.1"/>
    <property type="molecule type" value="Genomic_DNA"/>
</dbReference>
<gene>
    <name evidence="3" type="ORF">K458DRAFT_413851</name>
</gene>
<accession>A0A6G1JH78</accession>
<dbReference type="AlphaFoldDB" id="A0A6G1JH78"/>
<evidence type="ECO:0000313" key="3">
    <source>
        <dbReference type="EMBL" id="KAF2689580.1"/>
    </source>
</evidence>
<reference evidence="3" key="1">
    <citation type="journal article" date="2020" name="Stud. Mycol.">
        <title>101 Dothideomycetes genomes: a test case for predicting lifestyles and emergence of pathogens.</title>
        <authorList>
            <person name="Haridas S."/>
            <person name="Albert R."/>
            <person name="Binder M."/>
            <person name="Bloem J."/>
            <person name="Labutti K."/>
            <person name="Salamov A."/>
            <person name="Andreopoulos B."/>
            <person name="Baker S."/>
            <person name="Barry K."/>
            <person name="Bills G."/>
            <person name="Bluhm B."/>
            <person name="Cannon C."/>
            <person name="Castanera R."/>
            <person name="Culley D."/>
            <person name="Daum C."/>
            <person name="Ezra D."/>
            <person name="Gonzalez J."/>
            <person name="Henrissat B."/>
            <person name="Kuo A."/>
            <person name="Liang C."/>
            <person name="Lipzen A."/>
            <person name="Lutzoni F."/>
            <person name="Magnuson J."/>
            <person name="Mondo S."/>
            <person name="Nolan M."/>
            <person name="Ohm R."/>
            <person name="Pangilinan J."/>
            <person name="Park H.-J."/>
            <person name="Ramirez L."/>
            <person name="Alfaro M."/>
            <person name="Sun H."/>
            <person name="Tritt A."/>
            <person name="Yoshinaga Y."/>
            <person name="Zwiers L.-H."/>
            <person name="Turgeon B."/>
            <person name="Goodwin S."/>
            <person name="Spatafora J."/>
            <person name="Crous P."/>
            <person name="Grigoriev I."/>
        </authorList>
    </citation>
    <scope>NUCLEOTIDE SEQUENCE</scope>
    <source>
        <strain evidence="3">CBS 122367</strain>
    </source>
</reference>
<feature type="compositionally biased region" description="Polar residues" evidence="1">
    <location>
        <begin position="43"/>
        <end position="54"/>
    </location>
</feature>
<evidence type="ECO:0000256" key="1">
    <source>
        <dbReference type="SAM" id="MobiDB-lite"/>
    </source>
</evidence>
<dbReference type="Proteomes" id="UP000799291">
    <property type="component" value="Unassembled WGS sequence"/>
</dbReference>
<organism evidence="3 4">
    <name type="scientific">Lentithecium fluviatile CBS 122367</name>
    <dbReference type="NCBI Taxonomy" id="1168545"/>
    <lineage>
        <taxon>Eukaryota</taxon>
        <taxon>Fungi</taxon>
        <taxon>Dikarya</taxon>
        <taxon>Ascomycota</taxon>
        <taxon>Pezizomycotina</taxon>
        <taxon>Dothideomycetes</taxon>
        <taxon>Pleosporomycetidae</taxon>
        <taxon>Pleosporales</taxon>
        <taxon>Massarineae</taxon>
        <taxon>Lentitheciaceae</taxon>
        <taxon>Lentithecium</taxon>
    </lineage>
</organism>
<name>A0A6G1JH78_9PLEO</name>
<evidence type="ECO:0000313" key="4">
    <source>
        <dbReference type="Proteomes" id="UP000799291"/>
    </source>
</evidence>
<keyword evidence="4" id="KW-1185">Reference proteome</keyword>